<keyword evidence="3" id="KW-1185">Reference proteome</keyword>
<dbReference type="RefSeq" id="WP_364450830.1">
    <property type="nucleotide sequence ID" value="NZ_JBFARM010000005.1"/>
</dbReference>
<dbReference type="Proteomes" id="UP001552427">
    <property type="component" value="Unassembled WGS sequence"/>
</dbReference>
<name>A0ABV3H4D8_9ACTN</name>
<accession>A0ABV3H4D8</accession>
<evidence type="ECO:0000256" key="1">
    <source>
        <dbReference type="SAM" id="MobiDB-lite"/>
    </source>
</evidence>
<dbReference type="EMBL" id="JBFARM010000005">
    <property type="protein sequence ID" value="MEV4287401.1"/>
    <property type="molecule type" value="Genomic_DNA"/>
</dbReference>
<evidence type="ECO:0000313" key="2">
    <source>
        <dbReference type="EMBL" id="MEV4287401.1"/>
    </source>
</evidence>
<feature type="region of interest" description="Disordered" evidence="1">
    <location>
        <begin position="1"/>
        <end position="22"/>
    </location>
</feature>
<comment type="caution">
    <text evidence="2">The sequence shown here is derived from an EMBL/GenBank/DDBJ whole genome shotgun (WGS) entry which is preliminary data.</text>
</comment>
<feature type="region of interest" description="Disordered" evidence="1">
    <location>
        <begin position="191"/>
        <end position="224"/>
    </location>
</feature>
<proteinExistence type="predicted"/>
<evidence type="ECO:0000313" key="3">
    <source>
        <dbReference type="Proteomes" id="UP001552427"/>
    </source>
</evidence>
<gene>
    <name evidence="2" type="ORF">AB0K40_17995</name>
</gene>
<sequence length="282" mass="31009">MTRQHGTRQRYLLGPDEHDQPGKGCHCTPCTKANSAAVAAARRRAAVRRWNGTPAWADAEPVRQHIRALMAQGPGWERIADVAGVARSTVRSVLYRIGGRERTQRMRPELAERLLAVRLEQLLKPRTYIDATGTRRRIQALAAIGWTLTEQGHRIGRAPTSMCYLALARGDKVTAAVAARVAALYDELSMTPAPESDTSRRSRARAETRGWAPPLAWDDETIDDPAAVPDLGQQVSRAVAVAENADELARQGLSPQQVAERLGVHLTYLGIARKRAREQVPA</sequence>
<organism evidence="2 3">
    <name type="scientific">Nonomuraea bangladeshensis</name>
    <dbReference type="NCBI Taxonomy" id="404385"/>
    <lineage>
        <taxon>Bacteria</taxon>
        <taxon>Bacillati</taxon>
        <taxon>Actinomycetota</taxon>
        <taxon>Actinomycetes</taxon>
        <taxon>Streptosporangiales</taxon>
        <taxon>Streptosporangiaceae</taxon>
        <taxon>Nonomuraea</taxon>
    </lineage>
</organism>
<protein>
    <submittedName>
        <fullName evidence="2">Uncharacterized protein</fullName>
    </submittedName>
</protein>
<reference evidence="2 3" key="1">
    <citation type="submission" date="2024-06" db="EMBL/GenBank/DDBJ databases">
        <title>The Natural Products Discovery Center: Release of the First 8490 Sequenced Strains for Exploring Actinobacteria Biosynthetic Diversity.</title>
        <authorList>
            <person name="Kalkreuter E."/>
            <person name="Kautsar S.A."/>
            <person name="Yang D."/>
            <person name="Bader C.D."/>
            <person name="Teijaro C.N."/>
            <person name="Fluegel L."/>
            <person name="Davis C.M."/>
            <person name="Simpson J.R."/>
            <person name="Lauterbach L."/>
            <person name="Steele A.D."/>
            <person name="Gui C."/>
            <person name="Meng S."/>
            <person name="Li G."/>
            <person name="Viehrig K."/>
            <person name="Ye F."/>
            <person name="Su P."/>
            <person name="Kiefer A.F."/>
            <person name="Nichols A."/>
            <person name="Cepeda A.J."/>
            <person name="Yan W."/>
            <person name="Fan B."/>
            <person name="Jiang Y."/>
            <person name="Adhikari A."/>
            <person name="Zheng C.-J."/>
            <person name="Schuster L."/>
            <person name="Cowan T.M."/>
            <person name="Smanski M.J."/>
            <person name="Chevrette M.G."/>
            <person name="De Carvalho L.P.S."/>
            <person name="Shen B."/>
        </authorList>
    </citation>
    <scope>NUCLEOTIDE SEQUENCE [LARGE SCALE GENOMIC DNA]</scope>
    <source>
        <strain evidence="2 3">NPDC049574</strain>
    </source>
</reference>
<feature type="compositionally biased region" description="Basic and acidic residues" evidence="1">
    <location>
        <begin position="197"/>
        <end position="208"/>
    </location>
</feature>